<gene>
    <name evidence="1" type="ORF">HNR48_002768</name>
</gene>
<dbReference type="InParanoid" id="A0A7X0MWH2"/>
<organism evidence="1 2">
    <name type="scientific">Pseudoteredinibacter isoporae</name>
    <dbReference type="NCBI Taxonomy" id="570281"/>
    <lineage>
        <taxon>Bacteria</taxon>
        <taxon>Pseudomonadati</taxon>
        <taxon>Pseudomonadota</taxon>
        <taxon>Gammaproteobacteria</taxon>
        <taxon>Cellvibrionales</taxon>
        <taxon>Cellvibrionaceae</taxon>
        <taxon>Pseudoteredinibacter</taxon>
    </lineage>
</organism>
<dbReference type="EMBL" id="JACHHT010000002">
    <property type="protein sequence ID" value="MBB6522483.1"/>
    <property type="molecule type" value="Genomic_DNA"/>
</dbReference>
<dbReference type="RefSeq" id="WP_166845805.1">
    <property type="nucleotide sequence ID" value="NZ_JAAONY010000002.1"/>
</dbReference>
<evidence type="ECO:0000313" key="2">
    <source>
        <dbReference type="Proteomes" id="UP000528457"/>
    </source>
</evidence>
<reference evidence="1 2" key="1">
    <citation type="submission" date="2020-08" db="EMBL/GenBank/DDBJ databases">
        <title>Genomic Encyclopedia of Type Strains, Phase IV (KMG-IV): sequencing the most valuable type-strain genomes for metagenomic binning, comparative biology and taxonomic classification.</title>
        <authorList>
            <person name="Goeker M."/>
        </authorList>
    </citation>
    <scope>NUCLEOTIDE SEQUENCE [LARGE SCALE GENOMIC DNA]</scope>
    <source>
        <strain evidence="1 2">DSM 22368</strain>
    </source>
</reference>
<dbReference type="PROSITE" id="PS51257">
    <property type="entry name" value="PROKAR_LIPOPROTEIN"/>
    <property type="match status" value="1"/>
</dbReference>
<keyword evidence="2" id="KW-1185">Reference proteome</keyword>
<comment type="caution">
    <text evidence="1">The sequence shown here is derived from an EMBL/GenBank/DDBJ whole genome shotgun (WGS) entry which is preliminary data.</text>
</comment>
<protein>
    <submittedName>
        <fullName evidence="1">Uncharacterized protein</fullName>
    </submittedName>
</protein>
<proteinExistence type="predicted"/>
<dbReference type="Proteomes" id="UP000528457">
    <property type="component" value="Unassembled WGS sequence"/>
</dbReference>
<sequence>MKIPGLKRSSARLRIVCVVWLGFFLASCASFEREGVSRNSQDLSSLLSACRPALAEPSPEFIYHPEFKQLPGNRFLLSFYQDLSDEPQWQAWVHRLLTLASEGASGVAGFETASSGLVHSECREALLGAETFQHRTQLFSNWQHTLYRPWPIIADLMKPFVNLGVQRELAIQSEIEKKYRAIGHPLDLGLLTNRQWYGSRKQTSDQFGVEEVRRDALGIPLFSHQQSEALLDHWQPLWAIQEKADNDRPLALQRRHGELQTVNEPSIYRYISFARLGDEPILQLNYVMWFSERKPDGPFDILAGKLDGIHFRTYLDRRGTLLAHDAMHNCGCWYQLYPSPRLRQLKPASGEPSFNSRFWSGDKPPIVLISANRHRIEAVLPHRDDAWRRHGEPLQLLQKKSYSELREVFYPSGLIPESKRPERFLFAPLGVPAAGSMRSRGRHQIAFTSERYFDDPRLLESLGYRRIESGIRLPASD</sequence>
<accession>A0A7X0MWH2</accession>
<dbReference type="AlphaFoldDB" id="A0A7X0MWH2"/>
<name>A0A7X0MWH2_9GAMM</name>
<evidence type="ECO:0000313" key="1">
    <source>
        <dbReference type="EMBL" id="MBB6522483.1"/>
    </source>
</evidence>